<name>A0ABS6UVL5_9PSEU</name>
<feature type="region of interest" description="Disordered" evidence="4">
    <location>
        <begin position="252"/>
        <end position="277"/>
    </location>
</feature>
<keyword evidence="1" id="KW-0805">Transcription regulation</keyword>
<evidence type="ECO:0000256" key="1">
    <source>
        <dbReference type="ARBA" id="ARBA00023015"/>
    </source>
</evidence>
<feature type="domain" description="HTH araC/xylS-type" evidence="5">
    <location>
        <begin position="427"/>
        <end position="494"/>
    </location>
</feature>
<dbReference type="EMBL" id="JADQDK010000001">
    <property type="protein sequence ID" value="MBW0136284.1"/>
    <property type="molecule type" value="Genomic_DNA"/>
</dbReference>
<comment type="caution">
    <text evidence="6">The sequence shown here is derived from an EMBL/GenBank/DDBJ whole genome shotgun (WGS) entry which is preliminary data.</text>
</comment>
<keyword evidence="3" id="KW-0804">Transcription</keyword>
<gene>
    <name evidence="6" type="ORF">I4I81_18710</name>
</gene>
<evidence type="ECO:0000256" key="2">
    <source>
        <dbReference type="ARBA" id="ARBA00023125"/>
    </source>
</evidence>
<sequence>MLSTDPPPIPAGHKAARWEAHARDHLMMWVHTGRAHVRLADGERHRVDEGTGIWLPPGPDHEMWTEAGSVAVPVSVPAAAVPDAPDRVVRFAVEDRWRDWLVARYAQGMRRHDGPRTSDLLAVLTAAGPELPRTGAPADDPPAVPRAGAAAAVARELRRQPALDHTLEEWAAATACSPSTLRRQFHHGTGLSFARWRALWRLSVARDHLTAGGTVADAAARAGFAGRQSFARAFRERYGTAPRDYAARVGALAPARPRPRAPAHSSDPPRATGPVRSQGVAGWNELTWIYRGEGRSRVGDASFATRRGDAVWAPAGTEYESLLPAGSIAVPLGDVCADCVHVPEPVKARFPPSWDTYLLHCSVSGNTLLHPTGYHVRHIVGVFDAQLAVERARTVPMPTDVRARAVADGFLRRVGAGDAAHDVPPEVHAAFRRETGMTFASWRHAARMRIARDLLVGGTAPSAVAGQVGYGRVANFSRAFSRFHGTAPREWQAHELEAPAGRGAGGYAAGAPLRAAANSSA</sequence>
<protein>
    <submittedName>
        <fullName evidence="6">AraC family transcriptional regulator</fullName>
    </submittedName>
</protein>
<evidence type="ECO:0000256" key="4">
    <source>
        <dbReference type="SAM" id="MobiDB-lite"/>
    </source>
</evidence>
<keyword evidence="2" id="KW-0238">DNA-binding</keyword>
<evidence type="ECO:0000313" key="6">
    <source>
        <dbReference type="EMBL" id="MBW0136284.1"/>
    </source>
</evidence>
<dbReference type="PANTHER" id="PTHR11019:SF199">
    <property type="entry name" value="HTH-TYPE TRANSCRIPTIONAL REGULATOR NIMR"/>
    <property type="match status" value="1"/>
</dbReference>
<keyword evidence="7" id="KW-1185">Reference proteome</keyword>
<evidence type="ECO:0000256" key="3">
    <source>
        <dbReference type="ARBA" id="ARBA00023163"/>
    </source>
</evidence>
<dbReference type="RefSeq" id="WP_218616229.1">
    <property type="nucleotide sequence ID" value="NZ_JADQDK010000001.1"/>
</dbReference>
<organism evidence="6 7">
    <name type="scientific">Pseudonocardia abyssalis</name>
    <dbReference type="NCBI Taxonomy" id="2792008"/>
    <lineage>
        <taxon>Bacteria</taxon>
        <taxon>Bacillati</taxon>
        <taxon>Actinomycetota</taxon>
        <taxon>Actinomycetes</taxon>
        <taxon>Pseudonocardiales</taxon>
        <taxon>Pseudonocardiaceae</taxon>
        <taxon>Pseudonocardia</taxon>
    </lineage>
</organism>
<dbReference type="SMART" id="SM00342">
    <property type="entry name" value="HTH_ARAC"/>
    <property type="match status" value="2"/>
</dbReference>
<dbReference type="Proteomes" id="UP000694287">
    <property type="component" value="Unassembled WGS sequence"/>
</dbReference>
<proteinExistence type="predicted"/>
<dbReference type="InterPro" id="IPR018062">
    <property type="entry name" value="HTH_AraC-typ_CS"/>
</dbReference>
<accession>A0ABS6UVL5</accession>
<evidence type="ECO:0000313" key="7">
    <source>
        <dbReference type="Proteomes" id="UP000694287"/>
    </source>
</evidence>
<dbReference type="PANTHER" id="PTHR11019">
    <property type="entry name" value="HTH-TYPE TRANSCRIPTIONAL REGULATOR NIMR"/>
    <property type="match status" value="1"/>
</dbReference>
<evidence type="ECO:0000259" key="5">
    <source>
        <dbReference type="PROSITE" id="PS01124"/>
    </source>
</evidence>
<dbReference type="PROSITE" id="PS01124">
    <property type="entry name" value="HTH_ARAC_FAMILY_2"/>
    <property type="match status" value="2"/>
</dbReference>
<dbReference type="InterPro" id="IPR018060">
    <property type="entry name" value="HTH_AraC"/>
</dbReference>
<feature type="domain" description="HTH araC/xylS-type" evidence="5">
    <location>
        <begin position="147"/>
        <end position="248"/>
    </location>
</feature>
<dbReference type="PROSITE" id="PS00041">
    <property type="entry name" value="HTH_ARAC_FAMILY_1"/>
    <property type="match status" value="1"/>
</dbReference>
<dbReference type="Pfam" id="PF12833">
    <property type="entry name" value="HTH_18"/>
    <property type="match status" value="2"/>
</dbReference>
<reference evidence="6 7" key="1">
    <citation type="submission" date="2020-11" db="EMBL/GenBank/DDBJ databases">
        <title>Pseudonocardia abyssalis sp. nov. and Pseudonocardia oceani sp. nov., description and phylogenomic analysis of two novel actinomycetes isolated from the deep Southern Ocean.</title>
        <authorList>
            <person name="Parra J."/>
        </authorList>
    </citation>
    <scope>NUCLEOTIDE SEQUENCE [LARGE SCALE GENOMIC DNA]</scope>
    <source>
        <strain evidence="6 7">KRD-168</strain>
    </source>
</reference>